<dbReference type="SUPFAM" id="SSF81383">
    <property type="entry name" value="F-box domain"/>
    <property type="match status" value="1"/>
</dbReference>
<reference evidence="2" key="1">
    <citation type="submission" date="2021-01" db="EMBL/GenBank/DDBJ databases">
        <authorList>
            <person name="Kaushik A."/>
        </authorList>
    </citation>
    <scope>NUCLEOTIDE SEQUENCE</scope>
    <source>
        <strain evidence="2">AG2-2IIIB</strain>
    </source>
</reference>
<accession>A0A8H3DN27</accession>
<dbReference type="InterPro" id="IPR036047">
    <property type="entry name" value="F-box-like_dom_sf"/>
</dbReference>
<organism evidence="2 3">
    <name type="scientific">Rhizoctonia solani</name>
    <dbReference type="NCBI Taxonomy" id="456999"/>
    <lineage>
        <taxon>Eukaryota</taxon>
        <taxon>Fungi</taxon>
        <taxon>Dikarya</taxon>
        <taxon>Basidiomycota</taxon>
        <taxon>Agaricomycotina</taxon>
        <taxon>Agaricomycetes</taxon>
        <taxon>Cantharellales</taxon>
        <taxon>Ceratobasidiaceae</taxon>
        <taxon>Rhizoctonia</taxon>
    </lineage>
</organism>
<evidence type="ECO:0000259" key="1">
    <source>
        <dbReference type="PROSITE" id="PS50181"/>
    </source>
</evidence>
<name>A0A8H3DN27_9AGAM</name>
<dbReference type="OrthoDB" id="270584at2759"/>
<dbReference type="InterPro" id="IPR001810">
    <property type="entry name" value="F-box_dom"/>
</dbReference>
<proteinExistence type="predicted"/>
<gene>
    <name evidence="2" type="ORF">RDB_LOCUS185213</name>
</gene>
<dbReference type="PROSITE" id="PS50181">
    <property type="entry name" value="FBOX"/>
    <property type="match status" value="1"/>
</dbReference>
<sequence>MHLLALPPETIIGILERARPIDIRRSQLVCRELRKLITSSLYLQYILELDTCGYTLPPISRPDLSYEEMRNKLREHREAWQDPSSCGTDSIEISPRTRINLTLVDGVFAYGHVWSGEDIDSIQNIDEIQFHQLRSINKGTGYKSWCHCDFGFSVEAFAIQPEIDLLVLIEGTVLMQETMAGPFSSLRRTYNSYRLHFQTMSTNAPHFLAGSTFLETGLGGLFSRLEPLGTQLTISLNGQRIMLIGDSDCSTAERTIGVWDWVKATEIAVPIEQRQTYLCALRRARFLRSTGSWRLLTASERHDRRSAEA</sequence>
<protein>
    <recommendedName>
        <fullName evidence="1">F-box domain-containing protein</fullName>
    </recommendedName>
</protein>
<evidence type="ECO:0000313" key="2">
    <source>
        <dbReference type="EMBL" id="CAE6535311.1"/>
    </source>
</evidence>
<feature type="domain" description="F-box" evidence="1">
    <location>
        <begin position="1"/>
        <end position="46"/>
    </location>
</feature>
<dbReference type="SMART" id="SM00256">
    <property type="entry name" value="FBOX"/>
    <property type="match status" value="1"/>
</dbReference>
<dbReference type="EMBL" id="CAJMWT010008782">
    <property type="protein sequence ID" value="CAE6535311.1"/>
    <property type="molecule type" value="Genomic_DNA"/>
</dbReference>
<evidence type="ECO:0000313" key="3">
    <source>
        <dbReference type="Proteomes" id="UP000663843"/>
    </source>
</evidence>
<dbReference type="AlphaFoldDB" id="A0A8H3DN27"/>
<dbReference type="Proteomes" id="UP000663843">
    <property type="component" value="Unassembled WGS sequence"/>
</dbReference>
<comment type="caution">
    <text evidence="2">The sequence shown here is derived from an EMBL/GenBank/DDBJ whole genome shotgun (WGS) entry which is preliminary data.</text>
</comment>